<sequence>MSTPTDLVTRLLEGDVGERREAASDLVERATSNPGVFAPALDRVVGALDDPDDRVRTAAARVCFEVGTYEPGIVEPVLEDLSSALDDPVAGVRANAARPVAEVIAEDPEAGRAAAPALRSRLDDPSESVRHSAAWGLEWLATRHPEVVSPGRLTGLLNDEHPPVRKHAARTCALLPDRSERRRERLLDLLRDDAVPVRQAACLALGATGTSADRGALAQVARADLNDDVRTAARRGLRRAAYAATVLPGGPTGGTAARAETDDGEGETLASTLVAGDRAVGRWLRVDAPDVMVRGGRFRGRVEAVDPLEGTLDVRNRAVGYRLSLRRTRDGWTGTYDGEERSGRLDVQPTVAARLDTERTPLRYAVEGDRLGFEVEGTPHAIEVTDRDVGTGRLRGENWMQGYAVEFRPDTPGPLRVLFERGRTFEASDVSLLVEGSERTGTDGPE</sequence>
<protein>
    <recommendedName>
        <fullName evidence="3">HEAT repeat-containing protein</fullName>
    </recommendedName>
</protein>
<dbReference type="Pfam" id="PF13646">
    <property type="entry name" value="HEAT_2"/>
    <property type="match status" value="1"/>
</dbReference>
<dbReference type="InterPro" id="IPR004155">
    <property type="entry name" value="PBS_lyase_HEAT"/>
</dbReference>
<accession>A0A554ND46</accession>
<dbReference type="GO" id="GO:0016491">
    <property type="term" value="F:oxidoreductase activity"/>
    <property type="evidence" value="ECO:0007669"/>
    <property type="project" value="TreeGrafter"/>
</dbReference>
<evidence type="ECO:0000313" key="2">
    <source>
        <dbReference type="Proteomes" id="UP000319894"/>
    </source>
</evidence>
<dbReference type="Gene3D" id="1.25.10.10">
    <property type="entry name" value="Leucine-rich Repeat Variant"/>
    <property type="match status" value="2"/>
</dbReference>
<name>A0A554ND46_9EURY</name>
<reference evidence="1 2" key="1">
    <citation type="submission" date="2018-06" db="EMBL/GenBank/DDBJ databases">
        <title>Natronomonas sp. F16-60 a new haloarchaeon isolated from a solar saltern of Isla Cristina, Huelva, Spain.</title>
        <authorList>
            <person name="Duran-Viseras A."/>
            <person name="Sanchez-Porro C."/>
            <person name="Ventosa A."/>
        </authorList>
    </citation>
    <scope>NUCLEOTIDE SEQUENCE [LARGE SCALE GENOMIC DNA]</scope>
    <source>
        <strain evidence="1 2">F16-60</strain>
    </source>
</reference>
<proteinExistence type="predicted"/>
<evidence type="ECO:0000313" key="1">
    <source>
        <dbReference type="EMBL" id="TSD15309.1"/>
    </source>
</evidence>
<dbReference type="PANTHER" id="PTHR12697">
    <property type="entry name" value="PBS LYASE HEAT-LIKE PROTEIN"/>
    <property type="match status" value="1"/>
</dbReference>
<dbReference type="InterPro" id="IPR016024">
    <property type="entry name" value="ARM-type_fold"/>
</dbReference>
<dbReference type="InParanoid" id="A0A554ND46"/>
<dbReference type="AlphaFoldDB" id="A0A554ND46"/>
<dbReference type="SUPFAM" id="SSF48371">
    <property type="entry name" value="ARM repeat"/>
    <property type="match status" value="1"/>
</dbReference>
<dbReference type="RefSeq" id="WP_144261148.1">
    <property type="nucleotide sequence ID" value="NZ_QMDX01000002.1"/>
</dbReference>
<evidence type="ECO:0008006" key="3">
    <source>
        <dbReference type="Google" id="ProtNLM"/>
    </source>
</evidence>
<dbReference type="Proteomes" id="UP000319894">
    <property type="component" value="Unassembled WGS sequence"/>
</dbReference>
<dbReference type="EMBL" id="QMDX01000002">
    <property type="protein sequence ID" value="TSD15309.1"/>
    <property type="molecule type" value="Genomic_DNA"/>
</dbReference>
<comment type="caution">
    <text evidence="1">The sequence shown here is derived from an EMBL/GenBank/DDBJ whole genome shotgun (WGS) entry which is preliminary data.</text>
</comment>
<dbReference type="PANTHER" id="PTHR12697:SF5">
    <property type="entry name" value="DEOXYHYPUSINE HYDROXYLASE"/>
    <property type="match status" value="1"/>
</dbReference>
<organism evidence="1 2">
    <name type="scientific">Haloglomus irregulare</name>
    <dbReference type="NCBI Taxonomy" id="2234134"/>
    <lineage>
        <taxon>Archaea</taxon>
        <taxon>Methanobacteriati</taxon>
        <taxon>Methanobacteriota</taxon>
        <taxon>Stenosarchaea group</taxon>
        <taxon>Halobacteria</taxon>
        <taxon>Halobacteriales</taxon>
        <taxon>Natronomonadaceae</taxon>
        <taxon>Haloglomus</taxon>
    </lineage>
</organism>
<gene>
    <name evidence="1" type="ORF">DP107_05525</name>
</gene>
<dbReference type="OrthoDB" id="236068at2157"/>
<dbReference type="SMART" id="SM00567">
    <property type="entry name" value="EZ_HEAT"/>
    <property type="match status" value="5"/>
</dbReference>
<keyword evidence="2" id="KW-1185">Reference proteome</keyword>
<dbReference type="InterPro" id="IPR011989">
    <property type="entry name" value="ARM-like"/>
</dbReference>